<evidence type="ECO:0000313" key="3">
    <source>
        <dbReference type="Proteomes" id="UP000824031"/>
    </source>
</evidence>
<proteinExistence type="predicted"/>
<feature type="transmembrane region" description="Helical" evidence="1">
    <location>
        <begin position="48"/>
        <end position="70"/>
    </location>
</feature>
<protein>
    <submittedName>
        <fullName evidence="2">Uncharacterized protein</fullName>
    </submittedName>
</protein>
<feature type="transmembrane region" description="Helical" evidence="1">
    <location>
        <begin position="184"/>
        <end position="203"/>
    </location>
</feature>
<comment type="caution">
    <text evidence="2">The sequence shown here is derived from an EMBL/GenBank/DDBJ whole genome shotgun (WGS) entry which is preliminary data.</text>
</comment>
<name>A0A9D2F3H8_9FIRM</name>
<dbReference type="Proteomes" id="UP000824031">
    <property type="component" value="Unassembled WGS sequence"/>
</dbReference>
<reference evidence="2" key="2">
    <citation type="submission" date="2021-04" db="EMBL/GenBank/DDBJ databases">
        <authorList>
            <person name="Gilroy R."/>
        </authorList>
    </citation>
    <scope>NUCLEOTIDE SEQUENCE</scope>
    <source>
        <strain evidence="2">3436</strain>
    </source>
</reference>
<sequence>MKQALWFLCKPALAMLGTLAAVYGGLLVLTALFGYNSLFGTYLVGYGMVFYIIAAVCAAQATGSYCHLALGFGVTRRTLQRAVVLYCLALCGVTQIFNAAVGAVTQHLLLVWDKPQVMYLLSGQPLYGLGLMLLFCGAMLWGGTVDFSTASIPKRVLLIVGMILLYGQMAVFMLINQFLGDGIFRAYCAVLAVLGLGFTALAAHRLRHLAVNQT</sequence>
<gene>
    <name evidence="2" type="ORF">H9810_08980</name>
</gene>
<feature type="transmembrane region" description="Helical" evidence="1">
    <location>
        <begin position="82"/>
        <end position="105"/>
    </location>
</feature>
<dbReference type="EMBL" id="DXBO01000132">
    <property type="protein sequence ID" value="HIZ48839.1"/>
    <property type="molecule type" value="Genomic_DNA"/>
</dbReference>
<reference evidence="2" key="1">
    <citation type="journal article" date="2021" name="PeerJ">
        <title>Extensive microbial diversity within the chicken gut microbiome revealed by metagenomics and culture.</title>
        <authorList>
            <person name="Gilroy R."/>
            <person name="Ravi A."/>
            <person name="Getino M."/>
            <person name="Pursley I."/>
            <person name="Horton D.L."/>
            <person name="Alikhan N.F."/>
            <person name="Baker D."/>
            <person name="Gharbi K."/>
            <person name="Hall N."/>
            <person name="Watson M."/>
            <person name="Adriaenssens E.M."/>
            <person name="Foster-Nyarko E."/>
            <person name="Jarju S."/>
            <person name="Secka A."/>
            <person name="Antonio M."/>
            <person name="Oren A."/>
            <person name="Chaudhuri R.R."/>
            <person name="La Ragione R."/>
            <person name="Hildebrand F."/>
            <person name="Pallen M.J."/>
        </authorList>
    </citation>
    <scope>NUCLEOTIDE SEQUENCE</scope>
    <source>
        <strain evidence="2">3436</strain>
    </source>
</reference>
<feature type="transmembrane region" description="Helical" evidence="1">
    <location>
        <begin position="156"/>
        <end position="178"/>
    </location>
</feature>
<keyword evidence="1" id="KW-1133">Transmembrane helix</keyword>
<feature type="transmembrane region" description="Helical" evidence="1">
    <location>
        <begin position="12"/>
        <end position="36"/>
    </location>
</feature>
<dbReference type="AlphaFoldDB" id="A0A9D2F3H8"/>
<feature type="transmembrane region" description="Helical" evidence="1">
    <location>
        <begin position="125"/>
        <end position="144"/>
    </location>
</feature>
<evidence type="ECO:0000313" key="2">
    <source>
        <dbReference type="EMBL" id="HIZ48839.1"/>
    </source>
</evidence>
<keyword evidence="1" id="KW-0472">Membrane</keyword>
<evidence type="ECO:0000256" key="1">
    <source>
        <dbReference type="SAM" id="Phobius"/>
    </source>
</evidence>
<keyword evidence="1" id="KW-0812">Transmembrane</keyword>
<organism evidence="2 3">
    <name type="scientific">Candidatus Gemmiger excrementavium</name>
    <dbReference type="NCBI Taxonomy" id="2838608"/>
    <lineage>
        <taxon>Bacteria</taxon>
        <taxon>Bacillati</taxon>
        <taxon>Bacillota</taxon>
        <taxon>Clostridia</taxon>
        <taxon>Eubacteriales</taxon>
        <taxon>Gemmiger</taxon>
    </lineage>
</organism>
<accession>A0A9D2F3H8</accession>